<organism evidence="1 2">
    <name type="scientific">Pedobacter duraquae</name>
    <dbReference type="NCBI Taxonomy" id="425511"/>
    <lineage>
        <taxon>Bacteria</taxon>
        <taxon>Pseudomonadati</taxon>
        <taxon>Bacteroidota</taxon>
        <taxon>Sphingobacteriia</taxon>
        <taxon>Sphingobacteriales</taxon>
        <taxon>Sphingobacteriaceae</taxon>
        <taxon>Pedobacter</taxon>
    </lineage>
</organism>
<evidence type="ECO:0000313" key="1">
    <source>
        <dbReference type="EMBL" id="TDO20961.1"/>
    </source>
</evidence>
<dbReference type="AlphaFoldDB" id="A0A4R6IGQ2"/>
<accession>A0A4R6IGQ2</accession>
<name>A0A4R6IGQ2_9SPHI</name>
<dbReference type="RefSeq" id="WP_133557885.1">
    <property type="nucleotide sequence ID" value="NZ_SNWM01000004.1"/>
</dbReference>
<dbReference type="EMBL" id="SNWM01000004">
    <property type="protein sequence ID" value="TDO20961.1"/>
    <property type="molecule type" value="Genomic_DNA"/>
</dbReference>
<gene>
    <name evidence="1" type="ORF">CLV32_3598</name>
</gene>
<dbReference type="Proteomes" id="UP000295499">
    <property type="component" value="Unassembled WGS sequence"/>
</dbReference>
<sequence>MRTSIIAKAMLLLKKIKTPPFWIDMPKLFELYVYHHLLSAFNESDIKFQFSTYGNALDFLITKERSEMVVDAKYKIHYRSSHIHEDIRQVAGYARLNNVYEALKKTKTSKDMIDCLIIYPTDKELNDDYKFEYILNESSEIKAYNKVYKLGILVPYIKWMSRIIAL</sequence>
<reference evidence="1 2" key="1">
    <citation type="submission" date="2019-03" db="EMBL/GenBank/DDBJ databases">
        <title>Genomic Encyclopedia of Archaeal and Bacterial Type Strains, Phase II (KMG-II): from individual species to whole genera.</title>
        <authorList>
            <person name="Goeker M."/>
        </authorList>
    </citation>
    <scope>NUCLEOTIDE SEQUENCE [LARGE SCALE GENOMIC DNA]</scope>
    <source>
        <strain evidence="1 2">DSM 19034</strain>
    </source>
</reference>
<proteinExistence type="predicted"/>
<evidence type="ECO:0000313" key="2">
    <source>
        <dbReference type="Proteomes" id="UP000295499"/>
    </source>
</evidence>
<keyword evidence="2" id="KW-1185">Reference proteome</keyword>
<comment type="caution">
    <text evidence="1">The sequence shown here is derived from an EMBL/GenBank/DDBJ whole genome shotgun (WGS) entry which is preliminary data.</text>
</comment>
<evidence type="ECO:0008006" key="3">
    <source>
        <dbReference type="Google" id="ProtNLM"/>
    </source>
</evidence>
<protein>
    <recommendedName>
        <fullName evidence="3">McrBC 5-methylcytosine restriction system component</fullName>
    </recommendedName>
</protein>
<dbReference type="OrthoDB" id="828100at2"/>